<dbReference type="InterPro" id="IPR049713">
    <property type="entry name" value="Pr6Pr-like"/>
</dbReference>
<feature type="transmembrane region" description="Helical" evidence="1">
    <location>
        <begin position="41"/>
        <end position="64"/>
    </location>
</feature>
<dbReference type="EMBL" id="CAEZTO010000025">
    <property type="protein sequence ID" value="CAB4576556.1"/>
    <property type="molecule type" value="Genomic_DNA"/>
</dbReference>
<feature type="transmembrane region" description="Helical" evidence="1">
    <location>
        <begin position="115"/>
        <end position="131"/>
    </location>
</feature>
<accession>A0A6J6EL48</accession>
<evidence type="ECO:0000256" key="1">
    <source>
        <dbReference type="SAM" id="Phobius"/>
    </source>
</evidence>
<sequence length="219" mass="24918">MLYRYSFGLLRLAIGISLLGSVVWQVTDRLIANRFRPTEYFVFFSIDSSIFAGVVALIGAYVLFKGKEESDRLMTVRLVAAVSMIIVGVVYHALLGDGAVDARDIGYEWPRIPNLVIHTWAPIAVFLDYLLSYKGGLPRWRKALWVIVYPLVWLSFSIVRGLLDGWWPYWFINPNSEIGITGMLTYILIIAISFISLGYLVSGARMFVARMARRLKLRN</sequence>
<keyword evidence="1" id="KW-0472">Membrane</keyword>
<reference evidence="2" key="1">
    <citation type="submission" date="2020-05" db="EMBL/GenBank/DDBJ databases">
        <authorList>
            <person name="Chiriac C."/>
            <person name="Salcher M."/>
            <person name="Ghai R."/>
            <person name="Kavagutti S V."/>
        </authorList>
    </citation>
    <scope>NUCLEOTIDE SEQUENCE</scope>
</reference>
<name>A0A6J6EL48_9ZZZZ</name>
<feature type="transmembrane region" description="Helical" evidence="1">
    <location>
        <begin position="76"/>
        <end position="95"/>
    </location>
</feature>
<feature type="transmembrane region" description="Helical" evidence="1">
    <location>
        <begin position="7"/>
        <end position="26"/>
    </location>
</feature>
<feature type="transmembrane region" description="Helical" evidence="1">
    <location>
        <begin position="143"/>
        <end position="163"/>
    </location>
</feature>
<proteinExistence type="predicted"/>
<feature type="transmembrane region" description="Helical" evidence="1">
    <location>
        <begin position="183"/>
        <end position="208"/>
    </location>
</feature>
<gene>
    <name evidence="2" type="ORF">UFOPK1693_01055</name>
</gene>
<protein>
    <submittedName>
        <fullName evidence="2">Unannotated protein</fullName>
    </submittedName>
</protein>
<organism evidence="2">
    <name type="scientific">freshwater metagenome</name>
    <dbReference type="NCBI Taxonomy" id="449393"/>
    <lineage>
        <taxon>unclassified sequences</taxon>
        <taxon>metagenomes</taxon>
        <taxon>ecological metagenomes</taxon>
    </lineage>
</organism>
<evidence type="ECO:0000313" key="2">
    <source>
        <dbReference type="EMBL" id="CAB4576556.1"/>
    </source>
</evidence>
<keyword evidence="1" id="KW-0812">Transmembrane</keyword>
<dbReference type="NCBIfam" id="NF038065">
    <property type="entry name" value="Pr6Pr"/>
    <property type="match status" value="1"/>
</dbReference>
<dbReference type="AlphaFoldDB" id="A0A6J6EL48"/>
<keyword evidence="1" id="KW-1133">Transmembrane helix</keyword>